<dbReference type="Gramene" id="TraesCS3B02G330200.2">
    <property type="protein sequence ID" value="TraesCS3B02G330200.2"/>
    <property type="gene ID" value="TraesCS3B02G330200"/>
</dbReference>
<feature type="compositionally biased region" description="Basic and acidic residues" evidence="1">
    <location>
        <begin position="476"/>
        <end position="485"/>
    </location>
</feature>
<reference evidence="2" key="1">
    <citation type="submission" date="2018-08" db="EMBL/GenBank/DDBJ databases">
        <authorList>
            <person name="Rossello M."/>
        </authorList>
    </citation>
    <scope>NUCLEOTIDE SEQUENCE [LARGE SCALE GENOMIC DNA]</scope>
    <source>
        <strain evidence="2">cv. Chinese Spring</strain>
    </source>
</reference>
<dbReference type="Proteomes" id="UP000019116">
    <property type="component" value="Chromosome 3B"/>
</dbReference>
<feature type="compositionally biased region" description="Low complexity" evidence="1">
    <location>
        <begin position="501"/>
        <end position="521"/>
    </location>
</feature>
<dbReference type="Pfam" id="PF05097">
    <property type="entry name" value="DUF688"/>
    <property type="match status" value="1"/>
</dbReference>
<feature type="region of interest" description="Disordered" evidence="1">
    <location>
        <begin position="103"/>
        <end position="127"/>
    </location>
</feature>
<name>A0A3B6FQX3_WHEAT</name>
<dbReference type="InterPro" id="IPR007789">
    <property type="entry name" value="DUF688"/>
</dbReference>
<feature type="region of interest" description="Disordered" evidence="1">
    <location>
        <begin position="660"/>
        <end position="695"/>
    </location>
</feature>
<keyword evidence="3" id="KW-1185">Reference proteome</keyword>
<feature type="compositionally biased region" description="Acidic residues" evidence="1">
    <location>
        <begin position="277"/>
        <end position="289"/>
    </location>
</feature>
<dbReference type="AlphaFoldDB" id="A0A3B6FQX3"/>
<evidence type="ECO:0000313" key="3">
    <source>
        <dbReference type="Proteomes" id="UP000019116"/>
    </source>
</evidence>
<proteinExistence type="predicted"/>
<feature type="compositionally biased region" description="Basic and acidic residues" evidence="1">
    <location>
        <begin position="522"/>
        <end position="533"/>
    </location>
</feature>
<protein>
    <submittedName>
        <fullName evidence="2">Uncharacterized protein</fullName>
    </submittedName>
</protein>
<feature type="region of interest" description="Disordered" evidence="1">
    <location>
        <begin position="321"/>
        <end position="357"/>
    </location>
</feature>
<accession>A0A3B6FQX3</accession>
<dbReference type="Gramene" id="TraesCS3B03G0842300.2">
    <property type="protein sequence ID" value="TraesCS3B03G0842300.2.CDS"/>
    <property type="gene ID" value="TraesCS3B03G0842300"/>
</dbReference>
<evidence type="ECO:0000313" key="2">
    <source>
        <dbReference type="EnsemblPlants" id="TraesCS3B02G330200.2"/>
    </source>
</evidence>
<dbReference type="PANTHER" id="PTHR33671">
    <property type="entry name" value="N-METHYLTRANSFERASE, PUTATIVE (DUF688)-RELATED"/>
    <property type="match status" value="1"/>
</dbReference>
<dbReference type="EnsemblPlants" id="TraesCS3B02G330200.2">
    <property type="protein sequence ID" value="TraesCS3B02G330200.2"/>
    <property type="gene ID" value="TraesCS3B02G330200"/>
</dbReference>
<evidence type="ECO:0000256" key="1">
    <source>
        <dbReference type="SAM" id="MobiDB-lite"/>
    </source>
</evidence>
<sequence length="713" mass="77569">MRADRVMAESGKRIDLAAPLRSARLPYHKADLDSGPVRHPGAVPFVWEQSPGQPKSVRTRRPVPHSPSPSQPRPEENGATPYHGALGERDRALPNVIPAAAAVPRTGAAEREVERAEVEPTRKEATTPDVLSVADVLRKEEEDVGDDEERFSDALDTLSRTESFTVNCSVSGLSGVPDRPAGAGAAASAEPGARGLMMDRFLPAAQAVAVGSPQYTFRKASVAGSTGNSAREHAHAAAANWRMGSDDDRVRRTPVQLPYQNLPPNYLSCNYPRRDEHEEEEEEEDEDDFDVHSTRGFASKGCGLLPGLCVKTSLLLLNPMPMMKGGKGRRGGRGRGLVSKGRGQKAPSPLARSSQRKNLGCDSNGVSRCTQQCFMNSELCCFLTISGVVVLNISISVILQQYWEEVYKHKLEQKYINQGEDRRSKLTSESNHLTFWSDSQTGDGSSPFRHSIGGGMSPYRRDVALSPSRKANGSFEVRDKDEKMSRSNGSSSLGIDHDHGSLLGSDHSSLKGSSSMSSGGDRTLHEDSMDHRSGIDSEASQLTLPLDPKASLNSGCDVQHGGHQIVRSNSIVEVQDNDTLTKTIAKVPESISLIPSGNAGSVKLDDRKTHDSSQDVPVHSEDNIAVKKESMPLQFLMPLPVPKSPSDSWLSRNLPSVKNKPPAPSFLGIQVQSKKQAPWASAHPKENDLKPPRTRQIRFADVVERPYYLDTEI</sequence>
<feature type="compositionally biased region" description="Basic and acidic residues" evidence="1">
    <location>
        <begin position="108"/>
        <end position="126"/>
    </location>
</feature>
<feature type="compositionally biased region" description="Polar residues" evidence="1">
    <location>
        <begin position="435"/>
        <end position="444"/>
    </location>
</feature>
<dbReference type="OrthoDB" id="677721at2759"/>
<gene>
    <name evidence="2" type="primary">LOC123070837</name>
</gene>
<organism evidence="2">
    <name type="scientific">Triticum aestivum</name>
    <name type="common">Wheat</name>
    <dbReference type="NCBI Taxonomy" id="4565"/>
    <lineage>
        <taxon>Eukaryota</taxon>
        <taxon>Viridiplantae</taxon>
        <taxon>Streptophyta</taxon>
        <taxon>Embryophyta</taxon>
        <taxon>Tracheophyta</taxon>
        <taxon>Spermatophyta</taxon>
        <taxon>Magnoliopsida</taxon>
        <taxon>Liliopsida</taxon>
        <taxon>Poales</taxon>
        <taxon>Poaceae</taxon>
        <taxon>BOP clade</taxon>
        <taxon>Pooideae</taxon>
        <taxon>Triticodae</taxon>
        <taxon>Triticeae</taxon>
        <taxon>Triticinae</taxon>
        <taxon>Triticum</taxon>
    </lineage>
</organism>
<feature type="region of interest" description="Disordered" evidence="1">
    <location>
        <begin position="22"/>
        <end position="89"/>
    </location>
</feature>
<dbReference type="Gramene" id="TraesSTA3B03G01675210.2">
    <property type="protein sequence ID" value="TraesSTA3B03G01675210.2"/>
    <property type="gene ID" value="TraesSTA3B03G01675210"/>
</dbReference>
<dbReference type="PANTHER" id="PTHR33671:SF2">
    <property type="entry name" value="N-METHYLTRANSFERASE, PUTATIVE (DUF688)-RELATED"/>
    <property type="match status" value="1"/>
</dbReference>
<dbReference type="Gramene" id="TraesARI3B03G01712790.2">
    <property type="protein sequence ID" value="TraesARI3B03G01712790.2"/>
    <property type="gene ID" value="TraesARI3B03G01712790"/>
</dbReference>
<reference evidence="2" key="2">
    <citation type="submission" date="2018-10" db="UniProtKB">
        <authorList>
            <consortium name="EnsemblPlants"/>
        </authorList>
    </citation>
    <scope>IDENTIFICATION</scope>
</reference>
<dbReference type="Gramene" id="TraesPARA_EIv1.0_0965600.3">
    <property type="protein sequence ID" value="TraesPARA_EIv1.0_0965600.3.CDS"/>
    <property type="gene ID" value="TraesPARA_EIv1.0_0965600"/>
</dbReference>
<feature type="region of interest" description="Disordered" evidence="1">
    <location>
        <begin position="226"/>
        <end position="292"/>
    </location>
</feature>
<feature type="region of interest" description="Disordered" evidence="1">
    <location>
        <begin position="435"/>
        <end position="533"/>
    </location>
</feature>